<reference evidence="3" key="1">
    <citation type="submission" date="2022-02" db="EMBL/GenBank/DDBJ databases">
        <title>Coral-associated bacteria.</title>
        <authorList>
            <person name="Tang K."/>
            <person name="Wang X."/>
        </authorList>
    </citation>
    <scope>NUCLEOTIDE SEQUENCE</scope>
    <source>
        <strain evidence="3">SCSIO 43006</strain>
    </source>
</reference>
<sequence>MRNKTLKLLVLFPLLLGLPLFANTSELKVAIANDAPPYVADNAKSGLEVEIIQQALPGYSIKFLQMGWGDIQNAIKNGIADAETNVYEHGEAGGHYFSNNYVGFVNYAISRKSEDIKIDNVNDLVGHHVIAWKGAHLDLGPEFERLFSPGGAGSKNYVEIQDSRDQVRDFWKNEDSIAIIDKSIFTHFSMNQGHSMDEVDTHKVFLPVSKFKMAFKDEKTRDEFNKGLARLCSTGEYAKLLRKHGIQEKANICE</sequence>
<accession>A0ABY4V6X0</accession>
<organism evidence="3 4">
    <name type="scientific">Microbulbifer variabilis</name>
    <dbReference type="NCBI Taxonomy" id="266805"/>
    <lineage>
        <taxon>Bacteria</taxon>
        <taxon>Pseudomonadati</taxon>
        <taxon>Pseudomonadota</taxon>
        <taxon>Gammaproteobacteria</taxon>
        <taxon>Cellvibrionales</taxon>
        <taxon>Microbulbiferaceae</taxon>
        <taxon>Microbulbifer</taxon>
    </lineage>
</organism>
<evidence type="ECO:0000313" key="4">
    <source>
        <dbReference type="Proteomes" id="UP001055658"/>
    </source>
</evidence>
<protein>
    <submittedName>
        <fullName evidence="3">Transporter substrate-binding domain-containing protein</fullName>
    </submittedName>
</protein>
<feature type="signal peptide" evidence="1">
    <location>
        <begin position="1"/>
        <end position="22"/>
    </location>
</feature>
<feature type="chain" id="PRO_5046210838" evidence="1">
    <location>
        <begin position="23"/>
        <end position="254"/>
    </location>
</feature>
<keyword evidence="4" id="KW-1185">Reference proteome</keyword>
<dbReference type="EMBL" id="CP092418">
    <property type="protein sequence ID" value="USD19983.1"/>
    <property type="molecule type" value="Genomic_DNA"/>
</dbReference>
<dbReference type="Proteomes" id="UP001055658">
    <property type="component" value="Chromosome"/>
</dbReference>
<feature type="domain" description="Solute-binding protein family 3/N-terminal" evidence="2">
    <location>
        <begin position="27"/>
        <end position="244"/>
    </location>
</feature>
<evidence type="ECO:0000256" key="1">
    <source>
        <dbReference type="SAM" id="SignalP"/>
    </source>
</evidence>
<evidence type="ECO:0000313" key="3">
    <source>
        <dbReference type="EMBL" id="USD19983.1"/>
    </source>
</evidence>
<keyword evidence="1" id="KW-0732">Signal</keyword>
<gene>
    <name evidence="3" type="ORF">MJO52_12930</name>
</gene>
<dbReference type="RefSeq" id="WP_252082073.1">
    <property type="nucleotide sequence ID" value="NZ_CP092418.1"/>
</dbReference>
<proteinExistence type="predicted"/>
<dbReference type="InterPro" id="IPR001638">
    <property type="entry name" value="Solute-binding_3/MltF_N"/>
</dbReference>
<dbReference type="SUPFAM" id="SSF53850">
    <property type="entry name" value="Periplasmic binding protein-like II"/>
    <property type="match status" value="1"/>
</dbReference>
<name>A0ABY4V6X0_9GAMM</name>
<dbReference type="Pfam" id="PF00497">
    <property type="entry name" value="SBP_bac_3"/>
    <property type="match status" value="1"/>
</dbReference>
<evidence type="ECO:0000259" key="2">
    <source>
        <dbReference type="Pfam" id="PF00497"/>
    </source>
</evidence>
<dbReference type="Gene3D" id="3.40.190.10">
    <property type="entry name" value="Periplasmic binding protein-like II"/>
    <property type="match status" value="2"/>
</dbReference>